<dbReference type="KEGG" id="lpd:AYR62_15020"/>
<name>A0A1B2IXH8_9LACO</name>
<sequence length="72" mass="8333">MAAKKVRVWKKAPPSAFWNTFQRGSQESQPQKARPNQCQEQAQSKNSNAGNQLTKIAVKCRFEKLKTHKNRY</sequence>
<evidence type="ECO:0000313" key="2">
    <source>
        <dbReference type="EMBL" id="ANZ66730.1"/>
    </source>
</evidence>
<keyword evidence="3" id="KW-1185">Reference proteome</keyword>
<evidence type="ECO:0000313" key="3">
    <source>
        <dbReference type="Proteomes" id="UP000093267"/>
    </source>
</evidence>
<accession>A0A1B2IXH8</accession>
<dbReference type="EMBL" id="CP014924">
    <property type="protein sequence ID" value="ANZ66730.1"/>
    <property type="molecule type" value="Genomic_DNA"/>
</dbReference>
<protein>
    <submittedName>
        <fullName evidence="2">Uncharacterized protein</fullName>
    </submittedName>
</protein>
<dbReference type="AlphaFoldDB" id="A0A1B2IXH8"/>
<proteinExistence type="predicted"/>
<feature type="region of interest" description="Disordered" evidence="1">
    <location>
        <begin position="17"/>
        <end position="52"/>
    </location>
</feature>
<dbReference type="Proteomes" id="UP000093267">
    <property type="component" value="Chromosome"/>
</dbReference>
<organism evidence="2 3">
    <name type="scientific">Secundilactobacillus paracollinoides</name>
    <dbReference type="NCBI Taxonomy" id="240427"/>
    <lineage>
        <taxon>Bacteria</taxon>
        <taxon>Bacillati</taxon>
        <taxon>Bacillota</taxon>
        <taxon>Bacilli</taxon>
        <taxon>Lactobacillales</taxon>
        <taxon>Lactobacillaceae</taxon>
        <taxon>Secundilactobacillus</taxon>
    </lineage>
</organism>
<evidence type="ECO:0000256" key="1">
    <source>
        <dbReference type="SAM" id="MobiDB-lite"/>
    </source>
</evidence>
<gene>
    <name evidence="2" type="ORF">AYR63_06005</name>
</gene>
<reference evidence="2 3" key="1">
    <citation type="submission" date="2016-03" db="EMBL/GenBank/DDBJ databases">
        <title>Pediococcus and Lactobacillus from brewery environment - whole genome sequencing and assembly.</title>
        <authorList>
            <person name="Behr J."/>
            <person name="Geissler A.J."/>
            <person name="Vogel R.F."/>
        </authorList>
    </citation>
    <scope>NUCLEOTIDE SEQUENCE [LARGE SCALE GENOMIC DNA]</scope>
    <source>
        <strain evidence="2 3">TMW 1.1995</strain>
    </source>
</reference>